<dbReference type="InterPro" id="IPR011102">
    <property type="entry name" value="Sig_transdc_His_kinase_HWE"/>
</dbReference>
<evidence type="ECO:0000313" key="10">
    <source>
        <dbReference type="EMBL" id="AKM09682.1"/>
    </source>
</evidence>
<sequence length="276" mass="30922">MGELRQLTALGVDYGNLVWNILDQSPDCIKVLSPLGELEYMNPNGRVAMEIDDFAQVSGQPLADLWPEESRPLLRDAIYKAALGQKSRFEAYCPTAKGNPRWWEVSVSPIRAADGRVSHVLCSSRDLSWWKEEELRKEAADGRAMHRARNHLAAIGALARLSLGGDPLGKQVSARLLDRLERLTSVFDLISDRATLIPLGVIVDRSLSKMRGDPSCRIDPAPKVMSTATRRGRWQSCWVNWKPMRLRMARCRHWAVGSIWHLCGIAVSSSLRGAKR</sequence>
<dbReference type="PATRIC" id="fig|1348774.3.peg.1321"/>
<organism evidence="10 11">
    <name type="scientific">Croceicoccus naphthovorans</name>
    <dbReference type="NCBI Taxonomy" id="1348774"/>
    <lineage>
        <taxon>Bacteria</taxon>
        <taxon>Pseudomonadati</taxon>
        <taxon>Pseudomonadota</taxon>
        <taxon>Alphaproteobacteria</taxon>
        <taxon>Sphingomonadales</taxon>
        <taxon>Erythrobacteraceae</taxon>
        <taxon>Croceicoccus</taxon>
    </lineage>
</organism>
<name>A0A0G3XEQ8_9SPHN</name>
<dbReference type="GO" id="GO:0004673">
    <property type="term" value="F:protein histidine kinase activity"/>
    <property type="evidence" value="ECO:0007669"/>
    <property type="project" value="UniProtKB-EC"/>
</dbReference>
<comment type="catalytic activity">
    <reaction evidence="1">
        <text>ATP + protein L-histidine = ADP + protein N-phospho-L-histidine.</text>
        <dbReference type="EC" id="2.7.13.3"/>
    </reaction>
</comment>
<dbReference type="Proteomes" id="UP000035287">
    <property type="component" value="Chromosome"/>
</dbReference>
<dbReference type="RefSeq" id="WP_047820368.1">
    <property type="nucleotide sequence ID" value="NZ_CP011770.1"/>
</dbReference>
<protein>
    <recommendedName>
        <fullName evidence="2">histidine kinase</fullName>
        <ecNumber evidence="2">2.7.13.3</ecNumber>
    </recommendedName>
</protein>
<reference evidence="10 11" key="1">
    <citation type="submission" date="2015-06" db="EMBL/GenBank/DDBJ databases">
        <authorList>
            <person name="Zeng Y."/>
            <person name="Huang Y."/>
        </authorList>
    </citation>
    <scope>NUCLEOTIDE SEQUENCE [LARGE SCALE GENOMIC DNA]</scope>
    <source>
        <strain evidence="10 11">PQ-2</strain>
    </source>
</reference>
<keyword evidence="6" id="KW-0808">Transferase</keyword>
<dbReference type="InterPro" id="IPR000014">
    <property type="entry name" value="PAS"/>
</dbReference>
<evidence type="ECO:0000313" key="11">
    <source>
        <dbReference type="Proteomes" id="UP000035287"/>
    </source>
</evidence>
<dbReference type="InterPro" id="IPR013656">
    <property type="entry name" value="PAS_4"/>
</dbReference>
<dbReference type="AlphaFoldDB" id="A0A0G3XEQ8"/>
<evidence type="ECO:0000256" key="3">
    <source>
        <dbReference type="ARBA" id="ARBA00022553"/>
    </source>
</evidence>
<dbReference type="CDD" id="cd00130">
    <property type="entry name" value="PAS"/>
    <property type="match status" value="1"/>
</dbReference>
<dbReference type="GO" id="GO:0005524">
    <property type="term" value="F:ATP binding"/>
    <property type="evidence" value="ECO:0007669"/>
    <property type="project" value="UniProtKB-KW"/>
</dbReference>
<evidence type="ECO:0000256" key="2">
    <source>
        <dbReference type="ARBA" id="ARBA00012438"/>
    </source>
</evidence>
<evidence type="ECO:0000256" key="1">
    <source>
        <dbReference type="ARBA" id="ARBA00000085"/>
    </source>
</evidence>
<keyword evidence="4" id="KW-0285">Flavoprotein</keyword>
<evidence type="ECO:0000256" key="4">
    <source>
        <dbReference type="ARBA" id="ARBA00022630"/>
    </source>
</evidence>
<dbReference type="Gene3D" id="3.30.450.20">
    <property type="entry name" value="PAS domain"/>
    <property type="match status" value="1"/>
</dbReference>
<dbReference type="STRING" id="1348774.AB433_06310"/>
<dbReference type="Pfam" id="PF07536">
    <property type="entry name" value="HWE_HK"/>
    <property type="match status" value="1"/>
</dbReference>
<keyword evidence="5" id="KW-0288">FMN</keyword>
<keyword evidence="7" id="KW-0547">Nucleotide-binding</keyword>
<dbReference type="KEGG" id="cna:AB433_06310"/>
<accession>A0A0G3XEQ8</accession>
<dbReference type="InterPro" id="IPR000700">
    <property type="entry name" value="PAS-assoc_C"/>
</dbReference>
<evidence type="ECO:0000256" key="5">
    <source>
        <dbReference type="ARBA" id="ARBA00022643"/>
    </source>
</evidence>
<keyword evidence="3" id="KW-0597">Phosphoprotein</keyword>
<gene>
    <name evidence="10" type="ORF">AB433_06310</name>
</gene>
<dbReference type="EC" id="2.7.13.3" evidence="2"/>
<dbReference type="OrthoDB" id="9760752at2"/>
<evidence type="ECO:0000256" key="7">
    <source>
        <dbReference type="ARBA" id="ARBA00022741"/>
    </source>
</evidence>
<proteinExistence type="predicted"/>
<evidence type="ECO:0000256" key="6">
    <source>
        <dbReference type="ARBA" id="ARBA00022679"/>
    </source>
</evidence>
<evidence type="ECO:0000256" key="8">
    <source>
        <dbReference type="ARBA" id="ARBA00022777"/>
    </source>
</evidence>
<dbReference type="EMBL" id="CP011770">
    <property type="protein sequence ID" value="AKM09682.1"/>
    <property type="molecule type" value="Genomic_DNA"/>
</dbReference>
<evidence type="ECO:0000256" key="9">
    <source>
        <dbReference type="ARBA" id="ARBA00022840"/>
    </source>
</evidence>
<dbReference type="InterPro" id="IPR035965">
    <property type="entry name" value="PAS-like_dom_sf"/>
</dbReference>
<dbReference type="Pfam" id="PF08448">
    <property type="entry name" value="PAS_4"/>
    <property type="match status" value="1"/>
</dbReference>
<dbReference type="PROSITE" id="PS50113">
    <property type="entry name" value="PAC"/>
    <property type="match status" value="1"/>
</dbReference>
<keyword evidence="9" id="KW-0067">ATP-binding</keyword>
<dbReference type="SUPFAM" id="SSF55785">
    <property type="entry name" value="PYP-like sensor domain (PAS domain)"/>
    <property type="match status" value="1"/>
</dbReference>
<keyword evidence="11" id="KW-1185">Reference proteome</keyword>
<keyword evidence="8" id="KW-0418">Kinase</keyword>
<dbReference type="NCBIfam" id="TIGR00229">
    <property type="entry name" value="sensory_box"/>
    <property type="match status" value="1"/>
</dbReference>